<dbReference type="Pfam" id="PF19736">
    <property type="entry name" value="DUF6226"/>
    <property type="match status" value="1"/>
</dbReference>
<dbReference type="Proteomes" id="UP000825072">
    <property type="component" value="Chromosome 1"/>
</dbReference>
<reference evidence="1" key="1">
    <citation type="submission" date="2021-06" db="EMBL/GenBank/DDBJ databases">
        <title>Genome sequence of Cutibacterium modestum strain KB17-24694.</title>
        <authorList>
            <person name="Dekio I."/>
            <person name="Asahina A."/>
            <person name="Nishida M."/>
        </authorList>
    </citation>
    <scope>NUCLEOTIDE SEQUENCE</scope>
    <source>
        <strain evidence="1">KB17-24694</strain>
    </source>
</reference>
<gene>
    <name evidence="1" type="ORF">KB1_00040</name>
</gene>
<sequence length="217" mass="23231">MTTIADVRTEIDRVFDAFGAPSWPNPHTGSSVAAEEEYSRITDPGRYHVLVLRLQAWQTVLEALCDIDVDTMTKSPGRLQQRWSSPHGDTLPLHVSVVTFDQVPFVGLSVTSDADPFDIVPDCSCDACDHGSDDLLRVLDVDLTAVVDGSLVVVTEPAVDDGPRFHLVGTGRGCALTWGGDGVGSLSEPEAVIDAIRSGDDPLLPSGCTVLHGKPWL</sequence>
<dbReference type="GeneID" id="92881640"/>
<proteinExistence type="predicted"/>
<organism evidence="1 2">
    <name type="scientific">Cutibacterium modestum</name>
    <dbReference type="NCBI Taxonomy" id="2559073"/>
    <lineage>
        <taxon>Bacteria</taxon>
        <taxon>Bacillati</taxon>
        <taxon>Actinomycetota</taxon>
        <taxon>Actinomycetes</taxon>
        <taxon>Propionibacteriales</taxon>
        <taxon>Propionibacteriaceae</taxon>
        <taxon>Cutibacterium</taxon>
    </lineage>
</organism>
<name>A0AAD1KMU3_9ACTN</name>
<dbReference type="EMBL" id="AP024747">
    <property type="protein sequence ID" value="BCY24014.1"/>
    <property type="molecule type" value="Genomic_DNA"/>
</dbReference>
<evidence type="ECO:0000313" key="2">
    <source>
        <dbReference type="Proteomes" id="UP000825072"/>
    </source>
</evidence>
<evidence type="ECO:0000313" key="1">
    <source>
        <dbReference type="EMBL" id="BCY24014.1"/>
    </source>
</evidence>
<accession>A0AAD1KMU3</accession>
<protein>
    <submittedName>
        <fullName evidence="1">Uncharacterized protein</fullName>
    </submittedName>
</protein>
<dbReference type="RefSeq" id="WP_002528414.1">
    <property type="nucleotide sequence ID" value="NZ_AP024747.1"/>
</dbReference>
<dbReference type="AlphaFoldDB" id="A0AAD1KMU3"/>
<dbReference type="InterPro" id="IPR045773">
    <property type="entry name" value="DUF6226"/>
</dbReference>